<dbReference type="InterPro" id="IPR011032">
    <property type="entry name" value="GroES-like_sf"/>
</dbReference>
<keyword evidence="2" id="KW-1185">Reference proteome</keyword>
<sequence>MRAIHISSLDGPEAVEVVDLPDPSNDELVTIDVKAAGVAFPELLQTRGALPAQA</sequence>
<dbReference type="Proteomes" id="UP001551675">
    <property type="component" value="Unassembled WGS sequence"/>
</dbReference>
<evidence type="ECO:0000313" key="2">
    <source>
        <dbReference type="Proteomes" id="UP001551675"/>
    </source>
</evidence>
<gene>
    <name evidence="1" type="ORF">AB0I59_37680</name>
</gene>
<protein>
    <recommendedName>
        <fullName evidence="3">NADPH:quinone oxidoreductase family protein</fullName>
    </recommendedName>
</protein>
<comment type="caution">
    <text evidence="1">The sequence shown here is derived from an EMBL/GenBank/DDBJ whole genome shotgun (WGS) entry which is preliminary data.</text>
</comment>
<name>A0ABV3GRX2_MICGL</name>
<organism evidence="1 2">
    <name type="scientific">Microtetraspora glauca</name>
    <dbReference type="NCBI Taxonomy" id="1996"/>
    <lineage>
        <taxon>Bacteria</taxon>
        <taxon>Bacillati</taxon>
        <taxon>Actinomycetota</taxon>
        <taxon>Actinomycetes</taxon>
        <taxon>Streptosporangiales</taxon>
        <taxon>Streptosporangiaceae</taxon>
        <taxon>Microtetraspora</taxon>
    </lineage>
</organism>
<evidence type="ECO:0008006" key="3">
    <source>
        <dbReference type="Google" id="ProtNLM"/>
    </source>
</evidence>
<evidence type="ECO:0000313" key="1">
    <source>
        <dbReference type="EMBL" id="MEV0974359.1"/>
    </source>
</evidence>
<dbReference type="Gene3D" id="3.90.180.10">
    <property type="entry name" value="Medium-chain alcohol dehydrogenases, catalytic domain"/>
    <property type="match status" value="1"/>
</dbReference>
<reference evidence="1 2" key="1">
    <citation type="submission" date="2024-06" db="EMBL/GenBank/DDBJ databases">
        <title>The Natural Products Discovery Center: Release of the First 8490 Sequenced Strains for Exploring Actinobacteria Biosynthetic Diversity.</title>
        <authorList>
            <person name="Kalkreuter E."/>
            <person name="Kautsar S.A."/>
            <person name="Yang D."/>
            <person name="Bader C.D."/>
            <person name="Teijaro C.N."/>
            <person name="Fluegel L."/>
            <person name="Davis C.M."/>
            <person name="Simpson J.R."/>
            <person name="Lauterbach L."/>
            <person name="Steele A.D."/>
            <person name="Gui C."/>
            <person name="Meng S."/>
            <person name="Li G."/>
            <person name="Viehrig K."/>
            <person name="Ye F."/>
            <person name="Su P."/>
            <person name="Kiefer A.F."/>
            <person name="Nichols A."/>
            <person name="Cepeda A.J."/>
            <person name="Yan W."/>
            <person name="Fan B."/>
            <person name="Jiang Y."/>
            <person name="Adhikari A."/>
            <person name="Zheng C.-J."/>
            <person name="Schuster L."/>
            <person name="Cowan T.M."/>
            <person name="Smanski M.J."/>
            <person name="Chevrette M.G."/>
            <person name="De Carvalho L.P.S."/>
            <person name="Shen B."/>
        </authorList>
    </citation>
    <scope>NUCLEOTIDE SEQUENCE [LARGE SCALE GENOMIC DNA]</scope>
    <source>
        <strain evidence="1 2">NPDC050100</strain>
    </source>
</reference>
<accession>A0ABV3GRX2</accession>
<dbReference type="EMBL" id="JBFALK010000029">
    <property type="protein sequence ID" value="MEV0974359.1"/>
    <property type="molecule type" value="Genomic_DNA"/>
</dbReference>
<dbReference type="RefSeq" id="WP_358140866.1">
    <property type="nucleotide sequence ID" value="NZ_JBFALK010000029.1"/>
</dbReference>
<dbReference type="SUPFAM" id="SSF50129">
    <property type="entry name" value="GroES-like"/>
    <property type="match status" value="1"/>
</dbReference>
<proteinExistence type="predicted"/>